<keyword evidence="1 2" id="KW-0539">Nucleus</keyword>
<keyword evidence="1 2" id="KW-0371">Homeobox</keyword>
<sequence>MTPMSRPGVDPHLDPTARLDSRVFPPHPIRSVAPTLAGSSSPRVPPVIASSSAGQLGDATDPFTPAVPSLTHHAPMTDHDERRLDGHNGVARQLSSPPRKYRTILPSSVLAPPPVNPPEELHDLPDSPTRGTFELRSHSPDMTAHEQRPRKKRNMYTPQQRDMLVHYFETVTDHPTKDQRKLLIKLVGTDDQTVRVWFQNYRAKVQRDVKQVGGPSAEVTGDAYWAAPVVAGYAPVLVSAGAAAAVRPNMVGFVVPPGYAGPVPAPVPGYAWVAAPLAGEYPLVHTMGPPSPVHHVASRAGAPSPPPFAAIPTTTDSAQCMIQIVNRPLSSADGSFPASPVSRHGRAKRVPPVSQPSSASAHASLAAAGPTPPPLPGPLPSDGDVMHSGGAAVALSKSLGWSRGSPSKRRGGGDAPSSPTKRAKHKDTGSPAHALAAQLSSLGLAASRADSVPAVALPPAFVLPDATVATALLDDEAIAVILPALPATGAVGGAPALSDLVNAAMAMDLDLVPNDTVPLPFPTDTEPLPFPTDAVPLPTDAAPLPFHADTAPHVPSPPPFQRPADRTRWIKADADSMLDVTAETPFRDAAASPSVLFGSAGTVGEDSPDVLIGARLGAVPADAGRDAWVDVGVPEPLDVDVALQRWAETEPDPVVASKVGDVSTRGPVWMAGGTLGFALGTACGANDRVDSGARLAM</sequence>
<dbReference type="PROSITE" id="PS50071">
    <property type="entry name" value="HOMEOBOX_2"/>
    <property type="match status" value="1"/>
</dbReference>
<gene>
    <name evidence="5" type="ORF">AMAG_11503</name>
</gene>
<keyword evidence="1 2" id="KW-0238">DNA-binding</keyword>
<feature type="domain" description="Homeobox" evidence="4">
    <location>
        <begin position="147"/>
        <end position="208"/>
    </location>
</feature>
<feature type="region of interest" description="Disordered" evidence="3">
    <location>
        <begin position="1"/>
        <end position="152"/>
    </location>
</feature>
<dbReference type="InterPro" id="IPR009057">
    <property type="entry name" value="Homeodomain-like_sf"/>
</dbReference>
<dbReference type="VEuPathDB" id="FungiDB:AMAG_11503"/>
<dbReference type="OrthoDB" id="6159439at2759"/>
<dbReference type="EMBL" id="GG745350">
    <property type="protein sequence ID" value="KNE66360.1"/>
    <property type="molecule type" value="Genomic_DNA"/>
</dbReference>
<feature type="compositionally biased region" description="Low complexity" evidence="3">
    <location>
        <begin position="351"/>
        <end position="369"/>
    </location>
</feature>
<reference evidence="5 6" key="1">
    <citation type="submission" date="2009-11" db="EMBL/GenBank/DDBJ databases">
        <title>Annotation of Allomyces macrogynus ATCC 38327.</title>
        <authorList>
            <consortium name="The Broad Institute Genome Sequencing Platform"/>
            <person name="Russ C."/>
            <person name="Cuomo C."/>
            <person name="Burger G."/>
            <person name="Gray M.W."/>
            <person name="Holland P.W.H."/>
            <person name="King N."/>
            <person name="Lang F.B.F."/>
            <person name="Roger A.J."/>
            <person name="Ruiz-Trillo I."/>
            <person name="Young S.K."/>
            <person name="Zeng Q."/>
            <person name="Gargeya S."/>
            <person name="Fitzgerald M."/>
            <person name="Haas B."/>
            <person name="Abouelleil A."/>
            <person name="Alvarado L."/>
            <person name="Arachchi H.M."/>
            <person name="Berlin A."/>
            <person name="Chapman S.B."/>
            <person name="Gearin G."/>
            <person name="Goldberg J."/>
            <person name="Griggs A."/>
            <person name="Gujja S."/>
            <person name="Hansen M."/>
            <person name="Heiman D."/>
            <person name="Howarth C."/>
            <person name="Larimer J."/>
            <person name="Lui A."/>
            <person name="MacDonald P.J.P."/>
            <person name="McCowen C."/>
            <person name="Montmayeur A."/>
            <person name="Murphy C."/>
            <person name="Neiman D."/>
            <person name="Pearson M."/>
            <person name="Priest M."/>
            <person name="Roberts A."/>
            <person name="Saif S."/>
            <person name="Shea T."/>
            <person name="Sisk P."/>
            <person name="Stolte C."/>
            <person name="Sykes S."/>
            <person name="Wortman J."/>
            <person name="Nusbaum C."/>
            <person name="Birren B."/>
        </authorList>
    </citation>
    <scope>NUCLEOTIDE SEQUENCE [LARGE SCALE GENOMIC DNA]</scope>
    <source>
        <strain evidence="5 6">ATCC 38327</strain>
    </source>
</reference>
<evidence type="ECO:0000313" key="5">
    <source>
        <dbReference type="EMBL" id="KNE66360.1"/>
    </source>
</evidence>
<dbReference type="Pfam" id="PF00046">
    <property type="entry name" value="Homeodomain"/>
    <property type="match status" value="1"/>
</dbReference>
<evidence type="ECO:0000256" key="2">
    <source>
        <dbReference type="RuleBase" id="RU000682"/>
    </source>
</evidence>
<evidence type="ECO:0000313" key="6">
    <source>
        <dbReference type="Proteomes" id="UP000054350"/>
    </source>
</evidence>
<reference evidence="6" key="2">
    <citation type="submission" date="2009-11" db="EMBL/GenBank/DDBJ databases">
        <title>The Genome Sequence of Allomyces macrogynus strain ATCC 38327.</title>
        <authorList>
            <consortium name="The Broad Institute Genome Sequencing Platform"/>
            <person name="Russ C."/>
            <person name="Cuomo C."/>
            <person name="Shea T."/>
            <person name="Young S.K."/>
            <person name="Zeng Q."/>
            <person name="Koehrsen M."/>
            <person name="Haas B."/>
            <person name="Borodovsky M."/>
            <person name="Guigo R."/>
            <person name="Alvarado L."/>
            <person name="Berlin A."/>
            <person name="Borenstein D."/>
            <person name="Chen Z."/>
            <person name="Engels R."/>
            <person name="Freedman E."/>
            <person name="Gellesch M."/>
            <person name="Goldberg J."/>
            <person name="Griggs A."/>
            <person name="Gujja S."/>
            <person name="Heiman D."/>
            <person name="Hepburn T."/>
            <person name="Howarth C."/>
            <person name="Jen D."/>
            <person name="Larson L."/>
            <person name="Lewis B."/>
            <person name="Mehta T."/>
            <person name="Park D."/>
            <person name="Pearson M."/>
            <person name="Roberts A."/>
            <person name="Saif S."/>
            <person name="Shenoy N."/>
            <person name="Sisk P."/>
            <person name="Stolte C."/>
            <person name="Sykes S."/>
            <person name="Walk T."/>
            <person name="White J."/>
            <person name="Yandava C."/>
            <person name="Burger G."/>
            <person name="Gray M.W."/>
            <person name="Holland P.W.H."/>
            <person name="King N."/>
            <person name="Lang F.B.F."/>
            <person name="Roger A.J."/>
            <person name="Ruiz-Trillo I."/>
            <person name="Lander E."/>
            <person name="Nusbaum C."/>
        </authorList>
    </citation>
    <scope>NUCLEOTIDE SEQUENCE [LARGE SCALE GENOMIC DNA]</scope>
    <source>
        <strain evidence="6">ATCC 38327</strain>
    </source>
</reference>
<feature type="compositionally biased region" description="Basic and acidic residues" evidence="3">
    <location>
        <begin position="75"/>
        <end position="86"/>
    </location>
</feature>
<dbReference type="GO" id="GO:0005634">
    <property type="term" value="C:nucleus"/>
    <property type="evidence" value="ECO:0007669"/>
    <property type="project" value="UniProtKB-SubCell"/>
</dbReference>
<dbReference type="SMART" id="SM00389">
    <property type="entry name" value="HOX"/>
    <property type="match status" value="1"/>
</dbReference>
<dbReference type="SMR" id="A0A0L0SVD9"/>
<feature type="compositionally biased region" description="Basic and acidic residues" evidence="3">
    <location>
        <begin position="9"/>
        <end position="21"/>
    </location>
</feature>
<dbReference type="AlphaFoldDB" id="A0A0L0SVD9"/>
<dbReference type="Proteomes" id="UP000054350">
    <property type="component" value="Unassembled WGS sequence"/>
</dbReference>
<dbReference type="CDD" id="cd00086">
    <property type="entry name" value="homeodomain"/>
    <property type="match status" value="1"/>
</dbReference>
<accession>A0A0L0SVD9</accession>
<evidence type="ECO:0000256" key="1">
    <source>
        <dbReference type="PROSITE-ProRule" id="PRU00108"/>
    </source>
</evidence>
<organism evidence="5 6">
    <name type="scientific">Allomyces macrogynus (strain ATCC 38327)</name>
    <name type="common">Allomyces javanicus var. macrogynus</name>
    <dbReference type="NCBI Taxonomy" id="578462"/>
    <lineage>
        <taxon>Eukaryota</taxon>
        <taxon>Fungi</taxon>
        <taxon>Fungi incertae sedis</taxon>
        <taxon>Blastocladiomycota</taxon>
        <taxon>Blastocladiomycetes</taxon>
        <taxon>Blastocladiales</taxon>
        <taxon>Blastocladiaceae</taxon>
        <taxon>Allomyces</taxon>
    </lineage>
</organism>
<comment type="subcellular location">
    <subcellularLocation>
        <location evidence="1 2">Nucleus</location>
    </subcellularLocation>
</comment>
<feature type="compositionally biased region" description="Pro residues" evidence="3">
    <location>
        <begin position="370"/>
        <end position="379"/>
    </location>
</feature>
<evidence type="ECO:0000259" key="4">
    <source>
        <dbReference type="PROSITE" id="PS50071"/>
    </source>
</evidence>
<feature type="compositionally biased region" description="Basic and acidic residues" evidence="3">
    <location>
        <begin position="133"/>
        <end position="147"/>
    </location>
</feature>
<keyword evidence="6" id="KW-1185">Reference proteome</keyword>
<dbReference type="GO" id="GO:0003677">
    <property type="term" value="F:DNA binding"/>
    <property type="evidence" value="ECO:0007669"/>
    <property type="project" value="UniProtKB-UniRule"/>
</dbReference>
<proteinExistence type="predicted"/>
<dbReference type="InterPro" id="IPR001356">
    <property type="entry name" value="HD"/>
</dbReference>
<name>A0A0L0SVD9_ALLM3</name>
<protein>
    <recommendedName>
        <fullName evidence="4">Homeobox domain-containing protein</fullName>
    </recommendedName>
</protein>
<feature type="region of interest" description="Disordered" evidence="3">
    <location>
        <begin position="331"/>
        <end position="431"/>
    </location>
</feature>
<evidence type="ECO:0000256" key="3">
    <source>
        <dbReference type="SAM" id="MobiDB-lite"/>
    </source>
</evidence>
<dbReference type="SUPFAM" id="SSF46689">
    <property type="entry name" value="Homeodomain-like"/>
    <property type="match status" value="1"/>
</dbReference>
<dbReference type="Gene3D" id="1.10.10.60">
    <property type="entry name" value="Homeodomain-like"/>
    <property type="match status" value="1"/>
</dbReference>
<dbReference type="STRING" id="578462.A0A0L0SVD9"/>
<feature type="DNA-binding region" description="Homeobox" evidence="1">
    <location>
        <begin position="149"/>
        <end position="209"/>
    </location>
</feature>